<gene>
    <name evidence="2" type="ORF">SAMN05660865_01813</name>
</gene>
<evidence type="ECO:0000259" key="1">
    <source>
        <dbReference type="Pfam" id="PF13751"/>
    </source>
</evidence>
<dbReference type="AlphaFoldDB" id="A0A1H5XN41"/>
<proteinExistence type="predicted"/>
<keyword evidence="3" id="KW-1185">Reference proteome</keyword>
<dbReference type="PANTHER" id="PTHR33408:SF2">
    <property type="entry name" value="TRANSPOSASE DDE DOMAIN-CONTAINING PROTEIN"/>
    <property type="match status" value="1"/>
</dbReference>
<dbReference type="Proteomes" id="UP000242850">
    <property type="component" value="Unassembled WGS sequence"/>
</dbReference>
<reference evidence="3" key="1">
    <citation type="submission" date="2016-10" db="EMBL/GenBank/DDBJ databases">
        <authorList>
            <person name="Varghese N."/>
            <person name="Submissions S."/>
        </authorList>
    </citation>
    <scope>NUCLEOTIDE SEQUENCE [LARGE SCALE GENOMIC DNA]</scope>
    <source>
        <strain evidence="3">DSM 5463</strain>
    </source>
</reference>
<evidence type="ECO:0000313" key="3">
    <source>
        <dbReference type="Proteomes" id="UP000242850"/>
    </source>
</evidence>
<dbReference type="PANTHER" id="PTHR33408">
    <property type="entry name" value="TRANSPOSASE"/>
    <property type="match status" value="1"/>
</dbReference>
<protein>
    <submittedName>
        <fullName evidence="2">Transposase DDE domain-containing protein</fullName>
    </submittedName>
</protein>
<sequence length="129" mass="15405">IWEGYLEEVEHLRHTYECKELYKDRSKTIERVFADLKEKHGLRWTTLRGIEKVSMQAMLVCACFNLKKMANWMWKKGQNGPGKGKNFFVFIKYLSKMLVKILKPHFSFFEKWGLSTVCRNTNLVFLFCI</sequence>
<dbReference type="OrthoDB" id="9789070at2"/>
<dbReference type="RefSeq" id="WP_146057686.1">
    <property type="nucleotide sequence ID" value="NZ_FNUK01000034.1"/>
</dbReference>
<organism evidence="2 3">
    <name type="scientific">Caloramator fervidus</name>
    <dbReference type="NCBI Taxonomy" id="29344"/>
    <lineage>
        <taxon>Bacteria</taxon>
        <taxon>Bacillati</taxon>
        <taxon>Bacillota</taxon>
        <taxon>Clostridia</taxon>
        <taxon>Eubacteriales</taxon>
        <taxon>Clostridiaceae</taxon>
        <taxon>Caloramator</taxon>
    </lineage>
</organism>
<accession>A0A1H5XN41</accession>
<name>A0A1H5XN41_9CLOT</name>
<dbReference type="InterPro" id="IPR025668">
    <property type="entry name" value="Tnp_DDE_dom"/>
</dbReference>
<evidence type="ECO:0000313" key="2">
    <source>
        <dbReference type="EMBL" id="SEG13102.1"/>
    </source>
</evidence>
<dbReference type="EMBL" id="FNUK01000034">
    <property type="protein sequence ID" value="SEG13102.1"/>
    <property type="molecule type" value="Genomic_DNA"/>
</dbReference>
<feature type="domain" description="Transposase DDE" evidence="1">
    <location>
        <begin position="2"/>
        <end position="70"/>
    </location>
</feature>
<dbReference type="Pfam" id="PF13751">
    <property type="entry name" value="DDE_Tnp_1_6"/>
    <property type="match status" value="1"/>
</dbReference>
<feature type="non-terminal residue" evidence="2">
    <location>
        <position position="1"/>
    </location>
</feature>